<comment type="caution">
    <text evidence="7">The sequence shown here is derived from an EMBL/GenBank/DDBJ whole genome shotgun (WGS) entry which is preliminary data.</text>
</comment>
<dbReference type="PANTHER" id="PTHR46300">
    <property type="entry name" value="P450, PUTATIVE (EUROFUNG)-RELATED-RELATED"/>
    <property type="match status" value="1"/>
</dbReference>
<evidence type="ECO:0000256" key="3">
    <source>
        <dbReference type="ARBA" id="ARBA00023002"/>
    </source>
</evidence>
<evidence type="ECO:0000256" key="1">
    <source>
        <dbReference type="ARBA" id="ARBA00010617"/>
    </source>
</evidence>
<dbReference type="PANTHER" id="PTHR46300:SF11">
    <property type="entry name" value="OXIDOREDUCTASE, PUTATIVE-RELATED"/>
    <property type="match status" value="1"/>
</dbReference>
<evidence type="ECO:0000313" key="8">
    <source>
        <dbReference type="Proteomes" id="UP001345827"/>
    </source>
</evidence>
<dbReference type="AlphaFoldDB" id="A0AAV9Q8P0"/>
<evidence type="ECO:0000313" key="7">
    <source>
        <dbReference type="EMBL" id="KAK5536478.1"/>
    </source>
</evidence>
<evidence type="ECO:0000256" key="4">
    <source>
        <dbReference type="ARBA" id="ARBA00023004"/>
    </source>
</evidence>
<proteinExistence type="inferred from homology"/>
<protein>
    <recommendedName>
        <fullName evidence="9">Cytochrome P450</fullName>
    </recommendedName>
</protein>
<accession>A0AAV9Q8P0</accession>
<dbReference type="InterPro" id="IPR036396">
    <property type="entry name" value="Cyt_P450_sf"/>
</dbReference>
<dbReference type="Proteomes" id="UP001345827">
    <property type="component" value="Unassembled WGS sequence"/>
</dbReference>
<dbReference type="InterPro" id="IPR002401">
    <property type="entry name" value="Cyt_P450_E_grp-I"/>
</dbReference>
<keyword evidence="8" id="KW-1185">Reference proteome</keyword>
<dbReference type="GO" id="GO:0016705">
    <property type="term" value="F:oxidoreductase activity, acting on paired donors, with incorporation or reduction of molecular oxygen"/>
    <property type="evidence" value="ECO:0007669"/>
    <property type="project" value="InterPro"/>
</dbReference>
<evidence type="ECO:0000256" key="5">
    <source>
        <dbReference type="PIRSR" id="PIRSR602401-1"/>
    </source>
</evidence>
<dbReference type="EMBL" id="JAXLQG010000008">
    <property type="protein sequence ID" value="KAK5536478.1"/>
    <property type="molecule type" value="Genomic_DNA"/>
</dbReference>
<dbReference type="SUPFAM" id="SSF48264">
    <property type="entry name" value="Cytochrome P450"/>
    <property type="match status" value="1"/>
</dbReference>
<dbReference type="Pfam" id="PF00067">
    <property type="entry name" value="p450"/>
    <property type="match status" value="1"/>
</dbReference>
<comment type="cofactor">
    <cofactor evidence="5">
        <name>heme</name>
        <dbReference type="ChEBI" id="CHEBI:30413"/>
    </cofactor>
</comment>
<keyword evidence="3" id="KW-0560">Oxidoreductase</keyword>
<evidence type="ECO:0000256" key="2">
    <source>
        <dbReference type="ARBA" id="ARBA00022723"/>
    </source>
</evidence>
<sequence length="544" mass="62356">MADITAISVEDVSQLLLRVVHGVQRQNVYLTLAALTLVFLAFLGKTLLSDQRRKHMPPAPPAFPIINHSFYHMKDDAITNAVKWARKYGEIYRTRAGATDFIWLNSPEAVKEIIDRKSAIYSSRPPLPMASESASGGRRVVNMPHGNSWRTIRTILHRLLTPAMSKSYAPVQLYEAKQLSVDILDNPKDTYMHNRRYTSSLIMQITYGRRLPQWEHPDLTKIFQVLQRFGHIRRPGNWLVDSFPALANYRLFDLVSNWRTFGAEIHREDSEVWMFFWRRMQAEIDQGTAPHSFGKAFMTSDWQKKGIDELQAAYVLGTMIEAGAETTSIQLNNLIVGVLSRGKEVQQRAHEELDRVIGKDRTPTFEDEENLPYIRAMVKELMRWRAINKFGTNHYAMQDGWYKGYFIPKGSVVMINTWGIHYNPKRFPEPEKYEPMRFFNHPLSAAEATTVADPEMRDHYAYGGGRRICPGMHVAERSLFINVARLMWGFDLQLAKDENGRDIPVDPTFTTGYLPGGMAIAKPFVCGESSRKHPLLLFSCADIV</sequence>
<keyword evidence="2 5" id="KW-0479">Metal-binding</keyword>
<comment type="similarity">
    <text evidence="1">Belongs to the cytochrome P450 family.</text>
</comment>
<organism evidence="7 8">
    <name type="scientific">Vermiconidia calcicola</name>
    <dbReference type="NCBI Taxonomy" id="1690605"/>
    <lineage>
        <taxon>Eukaryota</taxon>
        <taxon>Fungi</taxon>
        <taxon>Dikarya</taxon>
        <taxon>Ascomycota</taxon>
        <taxon>Pezizomycotina</taxon>
        <taxon>Dothideomycetes</taxon>
        <taxon>Dothideomycetidae</taxon>
        <taxon>Mycosphaerellales</taxon>
        <taxon>Extremaceae</taxon>
        <taxon>Vermiconidia</taxon>
    </lineage>
</organism>
<dbReference type="PRINTS" id="PR00463">
    <property type="entry name" value="EP450I"/>
</dbReference>
<keyword evidence="6" id="KW-1133">Transmembrane helix</keyword>
<name>A0AAV9Q8P0_9PEZI</name>
<keyword evidence="5" id="KW-0349">Heme</keyword>
<dbReference type="Gene3D" id="1.10.630.10">
    <property type="entry name" value="Cytochrome P450"/>
    <property type="match status" value="1"/>
</dbReference>
<dbReference type="GO" id="GO:0005506">
    <property type="term" value="F:iron ion binding"/>
    <property type="evidence" value="ECO:0007669"/>
    <property type="project" value="InterPro"/>
</dbReference>
<keyword evidence="4 5" id="KW-0408">Iron</keyword>
<keyword evidence="6" id="KW-0472">Membrane</keyword>
<evidence type="ECO:0008006" key="9">
    <source>
        <dbReference type="Google" id="ProtNLM"/>
    </source>
</evidence>
<dbReference type="InterPro" id="IPR050364">
    <property type="entry name" value="Cytochrome_P450_fung"/>
</dbReference>
<dbReference type="GO" id="GO:0004497">
    <property type="term" value="F:monooxygenase activity"/>
    <property type="evidence" value="ECO:0007669"/>
    <property type="project" value="InterPro"/>
</dbReference>
<reference evidence="7 8" key="1">
    <citation type="submission" date="2023-06" db="EMBL/GenBank/DDBJ databases">
        <title>Black Yeasts Isolated from many extreme environments.</title>
        <authorList>
            <person name="Coleine C."/>
            <person name="Stajich J.E."/>
            <person name="Selbmann L."/>
        </authorList>
    </citation>
    <scope>NUCLEOTIDE SEQUENCE [LARGE SCALE GENOMIC DNA]</scope>
    <source>
        <strain evidence="7 8">CCFEE 5887</strain>
    </source>
</reference>
<gene>
    <name evidence="7" type="ORF">LTR25_005152</name>
</gene>
<dbReference type="GO" id="GO:0020037">
    <property type="term" value="F:heme binding"/>
    <property type="evidence" value="ECO:0007669"/>
    <property type="project" value="InterPro"/>
</dbReference>
<feature type="transmembrane region" description="Helical" evidence="6">
    <location>
        <begin position="28"/>
        <end position="48"/>
    </location>
</feature>
<feature type="binding site" description="axial binding residue" evidence="5">
    <location>
        <position position="469"/>
    </location>
    <ligand>
        <name>heme</name>
        <dbReference type="ChEBI" id="CHEBI:30413"/>
    </ligand>
    <ligandPart>
        <name>Fe</name>
        <dbReference type="ChEBI" id="CHEBI:18248"/>
    </ligandPart>
</feature>
<dbReference type="CDD" id="cd11065">
    <property type="entry name" value="CYP64-like"/>
    <property type="match status" value="1"/>
</dbReference>
<keyword evidence="6" id="KW-0812">Transmembrane</keyword>
<evidence type="ECO:0000256" key="6">
    <source>
        <dbReference type="SAM" id="Phobius"/>
    </source>
</evidence>
<dbReference type="InterPro" id="IPR001128">
    <property type="entry name" value="Cyt_P450"/>
</dbReference>